<proteinExistence type="predicted"/>
<dbReference type="AlphaFoldDB" id="W0RTE2"/>
<keyword evidence="2" id="KW-0614">Plasmid</keyword>
<keyword evidence="3" id="KW-1185">Reference proteome</keyword>
<keyword evidence="1" id="KW-0732">Signal</keyword>
<dbReference type="PROSITE" id="PS51257">
    <property type="entry name" value="PROKAR_LIPOPROTEIN"/>
    <property type="match status" value="1"/>
</dbReference>
<sequence>MGARHGARWGAVCGAALAATAAGCAALRGPEVPTPRSAARNTEANVESRWHVAFVPSGAARRAEMGGWASMRSGESRANTSILLNITNATPGAVHPWQLHHGRCDADRGIYGPASAYEPIVVDADGRGAGQATVRMPLPAQGPFFVRIAASGAAPDSIVACGDLVPPAP</sequence>
<gene>
    <name evidence="2" type="ORF">J421_6172</name>
</gene>
<feature type="chain" id="PRO_5004795940" evidence="1">
    <location>
        <begin position="19"/>
        <end position="169"/>
    </location>
</feature>
<name>W0RTE2_9BACT</name>
<evidence type="ECO:0000256" key="1">
    <source>
        <dbReference type="SAM" id="SignalP"/>
    </source>
</evidence>
<organism evidence="2 3">
    <name type="scientific">Gemmatirosa kalamazoonensis</name>
    <dbReference type="NCBI Taxonomy" id="861299"/>
    <lineage>
        <taxon>Bacteria</taxon>
        <taxon>Pseudomonadati</taxon>
        <taxon>Gemmatimonadota</taxon>
        <taxon>Gemmatimonadia</taxon>
        <taxon>Gemmatimonadales</taxon>
        <taxon>Gemmatimonadaceae</taxon>
        <taxon>Gemmatirosa</taxon>
    </lineage>
</organism>
<dbReference type="eggNOG" id="ENOG502ZQP7">
    <property type="taxonomic scope" value="Bacteria"/>
</dbReference>
<dbReference type="EMBL" id="CP007130">
    <property type="protein sequence ID" value="AHG93707.1"/>
    <property type="molecule type" value="Genomic_DNA"/>
</dbReference>
<feature type="signal peptide" evidence="1">
    <location>
        <begin position="1"/>
        <end position="18"/>
    </location>
</feature>
<dbReference type="Proteomes" id="UP000019151">
    <property type="component" value="Plasmid 2"/>
</dbReference>
<dbReference type="InParanoid" id="W0RTE2"/>
<evidence type="ECO:0000313" key="3">
    <source>
        <dbReference type="Proteomes" id="UP000019151"/>
    </source>
</evidence>
<geneLocation type="plasmid" evidence="2 3">
    <name>2</name>
</geneLocation>
<reference evidence="2 3" key="1">
    <citation type="journal article" date="2014" name="Genome Announc.">
        <title>Genome Sequence and Methylome of Soil Bacterium Gemmatirosa kalamazoonensis KBS708T, a Member of the Rarely Cultivated Gemmatimonadetes Phylum.</title>
        <authorList>
            <person name="Debruyn J.M."/>
            <person name="Radosevich M."/>
            <person name="Wommack K.E."/>
            <person name="Polson S.W."/>
            <person name="Hauser L.J."/>
            <person name="Fawaz M.N."/>
            <person name="Korlach J."/>
            <person name="Tsai Y.C."/>
        </authorList>
    </citation>
    <scope>NUCLEOTIDE SEQUENCE [LARGE SCALE GENOMIC DNA]</scope>
    <source>
        <strain evidence="2 3">KBS708</strain>
        <plasmid evidence="3">Plasmid 2</plasmid>
    </source>
</reference>
<dbReference type="HOGENOM" id="CLU_1600351_0_0_0"/>
<dbReference type="KEGG" id="gba:J421_6172"/>
<dbReference type="OrthoDB" id="1451403at2"/>
<accession>W0RTE2</accession>
<evidence type="ECO:0000313" key="2">
    <source>
        <dbReference type="EMBL" id="AHG93707.1"/>
    </source>
</evidence>
<dbReference type="RefSeq" id="WP_148306651.1">
    <property type="nucleotide sequence ID" value="NZ_CP007130.1"/>
</dbReference>
<protein>
    <submittedName>
        <fullName evidence="2">Uncharacterized protein</fullName>
    </submittedName>
</protein>